<evidence type="ECO:0000259" key="1">
    <source>
        <dbReference type="Pfam" id="PF00534"/>
    </source>
</evidence>
<organism evidence="3 4">
    <name type="scientific">Pseudoalteromonas rhizosphaerae</name>
    <dbReference type="NCBI Taxonomy" id="2518973"/>
    <lineage>
        <taxon>Bacteria</taxon>
        <taxon>Pseudomonadati</taxon>
        <taxon>Pseudomonadota</taxon>
        <taxon>Gammaproteobacteria</taxon>
        <taxon>Alteromonadales</taxon>
        <taxon>Pseudoalteromonadaceae</taxon>
        <taxon>Pseudoalteromonas</taxon>
    </lineage>
</organism>
<accession>A0ABW8KU46</accession>
<dbReference type="Proteomes" id="UP001620262">
    <property type="component" value="Unassembled WGS sequence"/>
</dbReference>
<evidence type="ECO:0000313" key="4">
    <source>
        <dbReference type="Proteomes" id="UP001620262"/>
    </source>
</evidence>
<keyword evidence="4" id="KW-1185">Reference proteome</keyword>
<gene>
    <name evidence="3" type="ORF">ACI2JU_04150</name>
</gene>
<evidence type="ECO:0000259" key="2">
    <source>
        <dbReference type="Pfam" id="PF13439"/>
    </source>
</evidence>
<dbReference type="RefSeq" id="WP_182719277.1">
    <property type="nucleotide sequence ID" value="NZ_JBJDOT010000004.1"/>
</dbReference>
<dbReference type="Pfam" id="PF00534">
    <property type="entry name" value="Glycos_transf_1"/>
    <property type="match status" value="1"/>
</dbReference>
<dbReference type="CDD" id="cd03808">
    <property type="entry name" value="GT4_CapM-like"/>
    <property type="match status" value="1"/>
</dbReference>
<protein>
    <submittedName>
        <fullName evidence="3">Glycosyltransferase family 4 protein</fullName>
    </submittedName>
</protein>
<dbReference type="Pfam" id="PF13439">
    <property type="entry name" value="Glyco_transf_4"/>
    <property type="match status" value="1"/>
</dbReference>
<evidence type="ECO:0000313" key="3">
    <source>
        <dbReference type="EMBL" id="MFK3863064.1"/>
    </source>
</evidence>
<dbReference type="PANTHER" id="PTHR45947">
    <property type="entry name" value="SULFOQUINOVOSYL TRANSFERASE SQD2"/>
    <property type="match status" value="1"/>
</dbReference>
<dbReference type="InterPro" id="IPR050194">
    <property type="entry name" value="Glycosyltransferase_grp1"/>
</dbReference>
<proteinExistence type="predicted"/>
<dbReference type="SUPFAM" id="SSF53756">
    <property type="entry name" value="UDP-Glycosyltransferase/glycogen phosphorylase"/>
    <property type="match status" value="1"/>
</dbReference>
<name>A0ABW8KU46_9GAMM</name>
<dbReference type="PANTHER" id="PTHR45947:SF14">
    <property type="entry name" value="SLL1723 PROTEIN"/>
    <property type="match status" value="1"/>
</dbReference>
<dbReference type="InterPro" id="IPR001296">
    <property type="entry name" value="Glyco_trans_1"/>
</dbReference>
<reference evidence="3 4" key="1">
    <citation type="submission" date="2024-11" db="EMBL/GenBank/DDBJ databases">
        <title>The Natural Products Discovery Center: Release of the First 8490 Sequenced Strains for Exploring Actinobacteria Biosynthetic Diversity.</title>
        <authorList>
            <person name="Kalkreuter E."/>
            <person name="Kautsar S.A."/>
            <person name="Yang D."/>
            <person name="Bader C.D."/>
            <person name="Teijaro C.N."/>
            <person name="Fluegel L."/>
            <person name="Davis C.M."/>
            <person name="Simpson J.R."/>
            <person name="Lauterbach L."/>
            <person name="Steele A.D."/>
            <person name="Gui C."/>
            <person name="Meng S."/>
            <person name="Li G."/>
            <person name="Viehrig K."/>
            <person name="Ye F."/>
            <person name="Su P."/>
            <person name="Kiefer A.F."/>
            <person name="Nichols A."/>
            <person name="Cepeda A.J."/>
            <person name="Yan W."/>
            <person name="Fan B."/>
            <person name="Jiang Y."/>
            <person name="Adhikari A."/>
            <person name="Zheng C.-J."/>
            <person name="Schuster L."/>
            <person name="Cowan T.M."/>
            <person name="Smanski M.J."/>
            <person name="Chevrette M.G."/>
            <person name="De Carvalho L.P.S."/>
            <person name="Shen B."/>
        </authorList>
    </citation>
    <scope>NUCLEOTIDE SEQUENCE [LARGE SCALE GENOMIC DNA]</scope>
    <source>
        <strain evidence="3 4">NPDC078403</strain>
    </source>
</reference>
<feature type="domain" description="Glycosyl transferase family 1" evidence="1">
    <location>
        <begin position="182"/>
        <end position="344"/>
    </location>
</feature>
<comment type="caution">
    <text evidence="3">The sequence shown here is derived from an EMBL/GenBank/DDBJ whole genome shotgun (WGS) entry which is preliminary data.</text>
</comment>
<dbReference type="EMBL" id="JBJDOT010000004">
    <property type="protein sequence ID" value="MFK3863064.1"/>
    <property type="molecule type" value="Genomic_DNA"/>
</dbReference>
<feature type="domain" description="Glycosyltransferase subfamily 4-like N-terminal" evidence="2">
    <location>
        <begin position="14"/>
        <end position="179"/>
    </location>
</feature>
<dbReference type="Gene3D" id="3.40.50.2000">
    <property type="entry name" value="Glycogen Phosphorylase B"/>
    <property type="match status" value="2"/>
</dbReference>
<dbReference type="InterPro" id="IPR028098">
    <property type="entry name" value="Glyco_trans_4-like_N"/>
</dbReference>
<sequence length="385" mass="43446">MKIAHVQLLPLMTGVQRVSFEELIRLDNQSVDRYLIYKESGELTKYAESAGIKSIFIDSLVREISLINDLKAFYRLYRLCRQEKFDVVHTHSSKTGVLGRIAAKLAGVPMVVHTVHGFSFPAAQSKFAKSLYFIMEYVGSKFSDKVICLHQDDKDIAVNQLKTKESNVCVIANGVNTDKFYPAAGNAQNNKKVIGMVGRLWPQKDPITLAKAGVKLFSRRSDFEIRFIGGGELEVSLKEIINEAKAEQHIRLLGWKDDIAEQLREFDVFVLPSLWEGMPLAILEAQSTKLPCVVSNIQGNNHLVKDQFDGLLFEPKDVDGLVKCLEKLLDDPDFADRLATNARNKIESDFDINDRTKKVCQLYADKLGLNVNEIFNPLIKKVIQK</sequence>